<evidence type="ECO:0000313" key="3">
    <source>
        <dbReference type="EMBL" id="MSC33334.1"/>
    </source>
</evidence>
<dbReference type="AlphaFoldDB" id="A0A6N7S5S1"/>
<accession>A0A6N7S5S1</accession>
<dbReference type="Proteomes" id="UP000433575">
    <property type="component" value="Unassembled WGS sequence"/>
</dbReference>
<dbReference type="RefSeq" id="WP_154238566.1">
    <property type="nucleotide sequence ID" value="NZ_WKPI01000014.1"/>
</dbReference>
<dbReference type="GO" id="GO:0008081">
    <property type="term" value="F:phosphoric diester hydrolase activity"/>
    <property type="evidence" value="ECO:0007669"/>
    <property type="project" value="InterPro"/>
</dbReference>
<dbReference type="EMBL" id="WKPJ01000009">
    <property type="protein sequence ID" value="MSA89237.1"/>
    <property type="molecule type" value="Genomic_DNA"/>
</dbReference>
<dbReference type="PROSITE" id="PS51704">
    <property type="entry name" value="GP_PDE"/>
    <property type="match status" value="1"/>
</dbReference>
<keyword evidence="5" id="KW-1185">Reference proteome</keyword>
<protein>
    <recommendedName>
        <fullName evidence="1">GP-PDE domain-containing protein</fullName>
    </recommendedName>
</protein>
<gene>
    <name evidence="3" type="ORF">GKD88_09400</name>
    <name evidence="2" type="ORF">GKE08_07850</name>
</gene>
<comment type="caution">
    <text evidence="2">The sequence shown here is derived from an EMBL/GenBank/DDBJ whole genome shotgun (WGS) entry which is preliminary data.</text>
</comment>
<feature type="domain" description="GP-PDE" evidence="1">
    <location>
        <begin position="1"/>
        <end position="107"/>
    </location>
</feature>
<dbReference type="GO" id="GO:0006629">
    <property type="term" value="P:lipid metabolic process"/>
    <property type="evidence" value="ECO:0007669"/>
    <property type="project" value="InterPro"/>
</dbReference>
<organism evidence="2 4">
    <name type="scientific">Holdemania massiliensis</name>
    <dbReference type="NCBI Taxonomy" id="1468449"/>
    <lineage>
        <taxon>Bacteria</taxon>
        <taxon>Bacillati</taxon>
        <taxon>Bacillota</taxon>
        <taxon>Erysipelotrichia</taxon>
        <taxon>Erysipelotrichales</taxon>
        <taxon>Erysipelotrichaceae</taxon>
        <taxon>Holdemania</taxon>
    </lineage>
</organism>
<evidence type="ECO:0000313" key="2">
    <source>
        <dbReference type="EMBL" id="MSA89237.1"/>
    </source>
</evidence>
<dbReference type="EMBL" id="WKPI01000014">
    <property type="protein sequence ID" value="MSC33334.1"/>
    <property type="molecule type" value="Genomic_DNA"/>
</dbReference>
<evidence type="ECO:0000259" key="1">
    <source>
        <dbReference type="PROSITE" id="PS51704"/>
    </source>
</evidence>
<dbReference type="InterPro" id="IPR030395">
    <property type="entry name" value="GP_PDE_dom"/>
</dbReference>
<evidence type="ECO:0000313" key="5">
    <source>
        <dbReference type="Proteomes" id="UP000480929"/>
    </source>
</evidence>
<proteinExistence type="predicted"/>
<name>A0A6N7S5S1_9FIRM</name>
<reference evidence="4 5" key="1">
    <citation type="journal article" date="2019" name="Nat. Med.">
        <title>A library of human gut bacterial isolates paired with longitudinal multiomics data enables mechanistic microbiome research.</title>
        <authorList>
            <person name="Poyet M."/>
            <person name="Groussin M."/>
            <person name="Gibbons S.M."/>
            <person name="Avila-Pacheco J."/>
            <person name="Jiang X."/>
            <person name="Kearney S.M."/>
            <person name="Perrotta A.R."/>
            <person name="Berdy B."/>
            <person name="Zhao S."/>
            <person name="Lieberman T.D."/>
            <person name="Swanson P.K."/>
            <person name="Smith M."/>
            <person name="Roesemann S."/>
            <person name="Alexander J.E."/>
            <person name="Rich S.A."/>
            <person name="Livny J."/>
            <person name="Vlamakis H."/>
            <person name="Clish C."/>
            <person name="Bullock K."/>
            <person name="Deik A."/>
            <person name="Scott J."/>
            <person name="Pierce K.A."/>
            <person name="Xavier R.J."/>
            <person name="Alm E.J."/>
        </authorList>
    </citation>
    <scope>NUCLEOTIDE SEQUENCE [LARGE SCALE GENOMIC DNA]</scope>
    <source>
        <strain evidence="2 4">BIOML-A4</strain>
        <strain evidence="3 5">BIOML-A5</strain>
    </source>
</reference>
<dbReference type="Proteomes" id="UP000480929">
    <property type="component" value="Unassembled WGS sequence"/>
</dbReference>
<sequence>MIKKKADQWMERIKVWFWSRNWRNLNWIVARNSDGSGMTLFLSRWKHGRIVWSQGFRIDSLCFGSGEPVTKVDKANCKRMERMISQGVLKKNSDGLSLPSENDGKDF</sequence>
<evidence type="ECO:0000313" key="4">
    <source>
        <dbReference type="Proteomes" id="UP000433575"/>
    </source>
</evidence>